<gene>
    <name evidence="3" type="ORF">GFK26_27080</name>
</gene>
<feature type="signal peptide" evidence="1">
    <location>
        <begin position="1"/>
        <end position="26"/>
    </location>
</feature>
<sequence length="176" mass="18754">MNRFPRRLTAAAAVAFSLLSVSSAWAADRLAAADASMLKDIAQANMAEVETGKLALDKSTNAEIRKFAQMMVDDHSKGLADVKTLASAKGTELPDGPGPMHKTVALEFKALSGELFNSRYVKQAGVGDHEATEKLLKKTQAEAKDADLKALAGKMLPIVQGHLKHARELATRTAGK</sequence>
<dbReference type="InterPro" id="IPR025419">
    <property type="entry name" value="DUF4142"/>
</dbReference>
<protein>
    <submittedName>
        <fullName evidence="3">DUF4142 domain-containing protein</fullName>
    </submittedName>
</protein>
<proteinExistence type="predicted"/>
<evidence type="ECO:0000256" key="1">
    <source>
        <dbReference type="SAM" id="SignalP"/>
    </source>
</evidence>
<evidence type="ECO:0000259" key="2">
    <source>
        <dbReference type="Pfam" id="PF13628"/>
    </source>
</evidence>
<evidence type="ECO:0000313" key="4">
    <source>
        <dbReference type="Proteomes" id="UP000326780"/>
    </source>
</evidence>
<feature type="chain" id="PRO_5024945544" evidence="1">
    <location>
        <begin position="27"/>
        <end position="176"/>
    </location>
</feature>
<dbReference type="Pfam" id="PF13628">
    <property type="entry name" value="DUF4142"/>
    <property type="match status" value="1"/>
</dbReference>
<name>A0A5Q0MB99_VARPD</name>
<dbReference type="RefSeq" id="WP_153284665.1">
    <property type="nucleotide sequence ID" value="NZ_CP045644.1"/>
</dbReference>
<evidence type="ECO:0000313" key="3">
    <source>
        <dbReference type="EMBL" id="QFZ86167.1"/>
    </source>
</evidence>
<feature type="domain" description="DUF4142" evidence="2">
    <location>
        <begin position="33"/>
        <end position="169"/>
    </location>
</feature>
<dbReference type="PANTHER" id="PTHR38593">
    <property type="entry name" value="BLR2558 PROTEIN"/>
    <property type="match status" value="1"/>
</dbReference>
<dbReference type="Proteomes" id="UP000326780">
    <property type="component" value="Chromosome"/>
</dbReference>
<dbReference type="PANTHER" id="PTHR38593:SF1">
    <property type="entry name" value="BLR2558 PROTEIN"/>
    <property type="match status" value="1"/>
</dbReference>
<dbReference type="EMBL" id="CP045644">
    <property type="protein sequence ID" value="QFZ86167.1"/>
    <property type="molecule type" value="Genomic_DNA"/>
</dbReference>
<dbReference type="Gene3D" id="1.20.1260.10">
    <property type="match status" value="1"/>
</dbReference>
<organism evidence="3 4">
    <name type="scientific">Variovorax paradoxus</name>
    <dbReference type="NCBI Taxonomy" id="34073"/>
    <lineage>
        <taxon>Bacteria</taxon>
        <taxon>Pseudomonadati</taxon>
        <taxon>Pseudomonadota</taxon>
        <taxon>Betaproteobacteria</taxon>
        <taxon>Burkholderiales</taxon>
        <taxon>Comamonadaceae</taxon>
        <taxon>Variovorax</taxon>
    </lineage>
</organism>
<dbReference type="AlphaFoldDB" id="A0A5Q0MB99"/>
<reference evidence="3 4" key="1">
    <citation type="submission" date="2019-10" db="EMBL/GenBank/DDBJ databases">
        <title>Complete genome sequence of Variovorax paradoxus 5C-2.</title>
        <authorList>
            <person name="Gogoleva N.E."/>
            <person name="Balkin A.S."/>
        </authorList>
    </citation>
    <scope>NUCLEOTIDE SEQUENCE [LARGE SCALE GENOMIC DNA]</scope>
    <source>
        <strain evidence="3 4">5C-2</strain>
    </source>
</reference>
<keyword evidence="1" id="KW-0732">Signal</keyword>
<dbReference type="InterPro" id="IPR012347">
    <property type="entry name" value="Ferritin-like"/>
</dbReference>
<accession>A0A5Q0MB99</accession>